<sequence>MVRIHKFEYFPPTGFFVRPDGIIDYRSRLDYAKRGIVTTEIGPSSGLSKYLLIRPNESDVTESDSWQFDRFPKEPNNYHLDMHRWVGRVASTCERIKLPGYEFKVVVGIDSKKVDFQEVVELFSGNYGDFFSSNVHGPGYVEKSVVDWYSEWENIGDAAFRAQIADEHVSLLELVDLKILEHSGETGKTVHSSTKRVGKKRIEPAINLKNWIGWCWALIARDIYDGITYARCENHRSEVN</sequence>
<feature type="non-terminal residue" evidence="1">
    <location>
        <position position="240"/>
    </location>
</feature>
<dbReference type="EMBL" id="UINC01090566">
    <property type="protein sequence ID" value="SVC42624.1"/>
    <property type="molecule type" value="Genomic_DNA"/>
</dbReference>
<reference evidence="1" key="1">
    <citation type="submission" date="2018-05" db="EMBL/GenBank/DDBJ databases">
        <authorList>
            <person name="Lanie J.A."/>
            <person name="Ng W.-L."/>
            <person name="Kazmierczak K.M."/>
            <person name="Andrzejewski T.M."/>
            <person name="Davidsen T.M."/>
            <person name="Wayne K.J."/>
            <person name="Tettelin H."/>
            <person name="Glass J.I."/>
            <person name="Rusch D."/>
            <person name="Podicherti R."/>
            <person name="Tsui H.-C.T."/>
            <person name="Winkler M.E."/>
        </authorList>
    </citation>
    <scope>NUCLEOTIDE SEQUENCE</scope>
</reference>
<gene>
    <name evidence="1" type="ORF">METZ01_LOCUS295478</name>
</gene>
<accession>A0A382M0W0</accession>
<name>A0A382M0W0_9ZZZZ</name>
<evidence type="ECO:0000313" key="1">
    <source>
        <dbReference type="EMBL" id="SVC42624.1"/>
    </source>
</evidence>
<organism evidence="1">
    <name type="scientific">marine metagenome</name>
    <dbReference type="NCBI Taxonomy" id="408172"/>
    <lineage>
        <taxon>unclassified sequences</taxon>
        <taxon>metagenomes</taxon>
        <taxon>ecological metagenomes</taxon>
    </lineage>
</organism>
<protein>
    <submittedName>
        <fullName evidence="1">Uncharacterized protein</fullName>
    </submittedName>
</protein>
<dbReference type="AlphaFoldDB" id="A0A382M0W0"/>
<proteinExistence type="predicted"/>